<protein>
    <submittedName>
        <fullName evidence="2">TniQ family protein</fullName>
    </submittedName>
</protein>
<dbReference type="Proteomes" id="UP001304650">
    <property type="component" value="Chromosome"/>
</dbReference>
<proteinExistence type="predicted"/>
<dbReference type="CDD" id="cd08168">
    <property type="entry name" value="Cytochrom_C3"/>
    <property type="match status" value="1"/>
</dbReference>
<gene>
    <name evidence="2" type="ORF">MJB10_18310</name>
</gene>
<feature type="domain" description="TniQ" evidence="1">
    <location>
        <begin position="11"/>
        <end position="120"/>
    </location>
</feature>
<accession>A0AA96RIQ3</accession>
<dbReference type="EMBL" id="CP130319">
    <property type="protein sequence ID" value="WNR43055.1"/>
    <property type="molecule type" value="Genomic_DNA"/>
</dbReference>
<dbReference type="AlphaFoldDB" id="A0AA96RIQ3"/>
<name>A0AA96RIQ3_9BACL</name>
<dbReference type="KEGG" id="proo:MJB10_18310"/>
<evidence type="ECO:0000313" key="2">
    <source>
        <dbReference type="EMBL" id="WNR43055.1"/>
    </source>
</evidence>
<evidence type="ECO:0000313" key="3">
    <source>
        <dbReference type="Proteomes" id="UP001304650"/>
    </source>
</evidence>
<sequence>MRSLPNLIDKYPDESLEGFLCRFALVNHREVKDLELGYLRSDASEENINKYLASISILTGQDISKDFLFPFKWYLKGLTLPEWKNHYYTRFCPNCIKEKTYHRTIWSLSHHTSCIKHLIYLIENCYYCHKKIKIEDVTKGRCGTCHCLLKHTPVVDVNNEKEYVTEDGGFKEIGCLYLRHSLNETEQIYLTRWLSYYLVDRTKLFNLNLNSTEKQRLAKGYYHEIVLQRRFLSLAHDLLSAWPSKLVLFLRIHFNGSYDKVKEFMFKFVYSMPYENIKKLLWKVHERERGYKDIRFEHQYYDHNFLLIEDLLEINNIPEEILHRIIKKNKLEFIKHPRNNLNIINSECIPLIQNQVRNYSGKINFISVGAVAKRWNVSIKTAKLICEMFEVPSRSILESVCFKLSELEVLDQKATQYIAVQDLLDKSIWSKDTLIEYLSRRNIEIVFRSRINRWEYLYLREDAMNAFNVLSNNKSDYLTRREVINQLGKELFKAGQLDVYYSSGGKTDAPHFLKFDVNHVISMFEKHENIKEVFKIRNKEIFMRNMIKK</sequence>
<organism evidence="2 3">
    <name type="scientific">Paenibacillus roseopurpureus</name>
    <dbReference type="NCBI Taxonomy" id="2918901"/>
    <lineage>
        <taxon>Bacteria</taxon>
        <taxon>Bacillati</taxon>
        <taxon>Bacillota</taxon>
        <taxon>Bacilli</taxon>
        <taxon>Bacillales</taxon>
        <taxon>Paenibacillaceae</taxon>
        <taxon>Paenibacillus</taxon>
    </lineage>
</organism>
<dbReference type="Pfam" id="PF06527">
    <property type="entry name" value="TniQ"/>
    <property type="match status" value="1"/>
</dbReference>
<reference evidence="2" key="1">
    <citation type="submission" date="2022-02" db="EMBL/GenBank/DDBJ databases">
        <title>Paenibacillus sp. MBLB1832 Whole Genome Shotgun Sequencing.</title>
        <authorList>
            <person name="Hwang C.Y."/>
            <person name="Cho E.-S."/>
            <person name="Seo M.-J."/>
        </authorList>
    </citation>
    <scope>NUCLEOTIDE SEQUENCE</scope>
    <source>
        <strain evidence="2">MBLB1832</strain>
    </source>
</reference>
<evidence type="ECO:0000259" key="1">
    <source>
        <dbReference type="Pfam" id="PF06527"/>
    </source>
</evidence>
<dbReference type="RefSeq" id="WP_314797002.1">
    <property type="nucleotide sequence ID" value="NZ_CP130319.1"/>
</dbReference>
<dbReference type="InterPro" id="IPR009492">
    <property type="entry name" value="TniQ"/>
</dbReference>
<keyword evidence="3" id="KW-1185">Reference proteome</keyword>